<sequence length="550" mass="65128">MGDKETKKEVFELNDFGEFKNDLFGGVLTKETKPNKLKTEKIQIENTGNFLEVKDGIVNIPLELIVFPFFTTRKSDREVNFEYQFKDMGLTMYSNLIGAKIEGKNILQPGSFEKKVFDFILTKFEDDFANGEYKDFIQFDIRYFIVDFLGNKMNDRYYSKIEEALRNMKYTTYSFGVKNRKKAGNFSFESKSFNLLNYEKVRNGKKIFYKVYLDRNITNKISEKRYVKFKMEELSLLEKKDAVALRLYQYISMKRFSANEGEYRIELLAAVVPLKTFITQKKINKKGEEKIYRVSKIKQVLKRISKSFDILVKFGYLEKYKVIEIKEEKSYKIFFTFGNSGFHVSDYIQKSSKTLIKDRNKLYVAIEKAKKNIFFSKKYNKRVENKMVKVADIYGEKVAIEVLSNIYKGLKSDIRTSLLRYIDKVLKELVEDKNFLNENKGMKTVSNKKVFSNESIDVIRESNGEYNKKRKKEKKIDKKDEVSEEIYYIFYNKLPEDEKLKIDKAAEKLWLEEEGMNEKVLELFRKNKIVYTDMIKKYTVAAIKVVYSFN</sequence>
<gene>
    <name evidence="1" type="ORF">HLVA_20700</name>
</gene>
<keyword evidence="1" id="KW-0614">Plasmid</keyword>
<reference evidence="1 2" key="1">
    <citation type="submission" date="2022-11" db="EMBL/GenBank/DDBJ databases">
        <title>Haliovirga abyssi gen. nov., sp. nov., a mesophilic fermentative bacterium isolated from the Iheya North hydrothermal field and the proposal of Haliovirgaceae fam. nov.</title>
        <authorList>
            <person name="Miyazaki U."/>
            <person name="Tame A."/>
            <person name="Miyazaki J."/>
            <person name="Takai K."/>
            <person name="Sawayama S."/>
            <person name="Kitajima M."/>
            <person name="Okamoto A."/>
            <person name="Nakagawa S."/>
        </authorList>
    </citation>
    <scope>NUCLEOTIDE SEQUENCE [LARGE SCALE GENOMIC DNA]</scope>
    <source>
        <strain evidence="1 2">IC12</strain>
        <plasmid evidence="1 2">pHIC</plasmid>
    </source>
</reference>
<dbReference type="AlphaFoldDB" id="A0AAU9DDA0"/>
<protein>
    <submittedName>
        <fullName evidence="1">Chromosomal replication initiator protein DnaA</fullName>
    </submittedName>
</protein>
<proteinExistence type="predicted"/>
<dbReference type="EMBL" id="AP027060">
    <property type="protein sequence ID" value="BDU51501.1"/>
    <property type="molecule type" value="Genomic_DNA"/>
</dbReference>
<organism evidence="1 2">
    <name type="scientific">Haliovirga abyssi</name>
    <dbReference type="NCBI Taxonomy" id="2996794"/>
    <lineage>
        <taxon>Bacteria</taxon>
        <taxon>Fusobacteriati</taxon>
        <taxon>Fusobacteriota</taxon>
        <taxon>Fusobacteriia</taxon>
        <taxon>Fusobacteriales</taxon>
        <taxon>Haliovirgaceae</taxon>
        <taxon>Haliovirga</taxon>
    </lineage>
</organism>
<name>A0AAU9DDA0_9FUSO</name>
<accession>A0AAU9DDA0</accession>
<keyword evidence="2" id="KW-1185">Reference proteome</keyword>
<dbReference type="KEGG" id="haby:HLVA_20700"/>
<dbReference type="Proteomes" id="UP001321582">
    <property type="component" value="Plasmid pHIC"/>
</dbReference>
<evidence type="ECO:0000313" key="1">
    <source>
        <dbReference type="EMBL" id="BDU51501.1"/>
    </source>
</evidence>
<dbReference type="RefSeq" id="WP_307905586.1">
    <property type="nucleotide sequence ID" value="NZ_AP027060.1"/>
</dbReference>
<geneLocation type="plasmid" evidence="1 2">
    <name>pHIC</name>
</geneLocation>
<evidence type="ECO:0000313" key="2">
    <source>
        <dbReference type="Proteomes" id="UP001321582"/>
    </source>
</evidence>